<feature type="domain" description="TLDc" evidence="11">
    <location>
        <begin position="248"/>
        <end position="433"/>
    </location>
</feature>
<evidence type="ECO:0000256" key="4">
    <source>
        <dbReference type="ARBA" id="ARBA00022490"/>
    </source>
</evidence>
<feature type="region of interest" description="Disordered" evidence="10">
    <location>
        <begin position="463"/>
        <end position="492"/>
    </location>
</feature>
<evidence type="ECO:0000256" key="8">
    <source>
        <dbReference type="ARBA" id="ARBA00041780"/>
    </source>
</evidence>
<protein>
    <recommendedName>
        <fullName evidence="7">MTOR-associated protein MEAK7</fullName>
    </recommendedName>
    <alternativeName>
        <fullName evidence="9">TBC/LysM-associated domain-containing protein 1</fullName>
    </alternativeName>
    <alternativeName>
        <fullName evidence="8">TLD domain-containing protein 1</fullName>
    </alternativeName>
</protein>
<reference evidence="12" key="1">
    <citation type="submission" date="2020-12" db="EMBL/GenBank/DDBJ databases">
        <title>Metabolic potential, ecology and presence of endohyphal bacteria is reflected in genomic diversity of Mucoromycotina.</title>
        <authorList>
            <person name="Muszewska A."/>
            <person name="Okrasinska A."/>
            <person name="Steczkiewicz K."/>
            <person name="Drgas O."/>
            <person name="Orlowska M."/>
            <person name="Perlinska-Lenart U."/>
            <person name="Aleksandrzak-Piekarczyk T."/>
            <person name="Szatraj K."/>
            <person name="Zielenkiewicz U."/>
            <person name="Pilsyk S."/>
            <person name="Malc E."/>
            <person name="Mieczkowski P."/>
            <person name="Kruszewska J.S."/>
            <person name="Biernat P."/>
            <person name="Pawlowska J."/>
        </authorList>
    </citation>
    <scope>NUCLEOTIDE SEQUENCE</scope>
    <source>
        <strain evidence="12">CBS 226.32</strain>
    </source>
</reference>
<dbReference type="GO" id="GO:0006979">
    <property type="term" value="P:response to oxidative stress"/>
    <property type="evidence" value="ECO:0007669"/>
    <property type="project" value="TreeGrafter"/>
</dbReference>
<keyword evidence="4" id="KW-0963">Cytoplasm</keyword>
<dbReference type="InterPro" id="IPR006571">
    <property type="entry name" value="TLDc_dom"/>
</dbReference>
<evidence type="ECO:0000313" key="13">
    <source>
        <dbReference type="Proteomes" id="UP000650833"/>
    </source>
</evidence>
<evidence type="ECO:0000256" key="6">
    <source>
        <dbReference type="ARBA" id="ARBA00023228"/>
    </source>
</evidence>
<keyword evidence="13" id="KW-1185">Reference proteome</keyword>
<keyword evidence="6" id="KW-0458">Lysosome</keyword>
<evidence type="ECO:0000256" key="2">
    <source>
        <dbReference type="ARBA" id="ARBA00004371"/>
    </source>
</evidence>
<accession>A0A8H7QD38</accession>
<organism evidence="12 13">
    <name type="scientific">Mucor plumbeus</name>
    <dbReference type="NCBI Taxonomy" id="97098"/>
    <lineage>
        <taxon>Eukaryota</taxon>
        <taxon>Fungi</taxon>
        <taxon>Fungi incertae sedis</taxon>
        <taxon>Mucoromycota</taxon>
        <taxon>Mucoromycotina</taxon>
        <taxon>Mucoromycetes</taxon>
        <taxon>Mucorales</taxon>
        <taxon>Mucorineae</taxon>
        <taxon>Mucoraceae</taxon>
        <taxon>Mucor</taxon>
    </lineage>
</organism>
<name>A0A8H7QD38_9FUNG</name>
<dbReference type="OrthoDB" id="26679at2759"/>
<feature type="compositionally biased region" description="Acidic residues" evidence="10">
    <location>
        <begin position="476"/>
        <end position="492"/>
    </location>
</feature>
<dbReference type="PANTHER" id="PTHR23354">
    <property type="entry name" value="NUCLEOLAR PROTEIN 7/ESTROGEN RECEPTOR COACTIVATOR-RELATED"/>
    <property type="match status" value="1"/>
</dbReference>
<dbReference type="Pfam" id="PF07534">
    <property type="entry name" value="TLD"/>
    <property type="match status" value="1"/>
</dbReference>
<comment type="caution">
    <text evidence="12">The sequence shown here is derived from an EMBL/GenBank/DDBJ whole genome shotgun (WGS) entry which is preliminary data.</text>
</comment>
<evidence type="ECO:0000259" key="11">
    <source>
        <dbReference type="PROSITE" id="PS51886"/>
    </source>
</evidence>
<evidence type="ECO:0000256" key="1">
    <source>
        <dbReference type="ARBA" id="ARBA00004370"/>
    </source>
</evidence>
<proteinExistence type="predicted"/>
<evidence type="ECO:0000256" key="10">
    <source>
        <dbReference type="SAM" id="MobiDB-lite"/>
    </source>
</evidence>
<dbReference type="AlphaFoldDB" id="A0A8H7QD38"/>
<dbReference type="PROSITE" id="PS51886">
    <property type="entry name" value="TLDC"/>
    <property type="match status" value="1"/>
</dbReference>
<dbReference type="GO" id="GO:0005737">
    <property type="term" value="C:cytoplasm"/>
    <property type="evidence" value="ECO:0007669"/>
    <property type="project" value="UniProtKB-SubCell"/>
</dbReference>
<dbReference type="Proteomes" id="UP000650833">
    <property type="component" value="Unassembled WGS sequence"/>
</dbReference>
<evidence type="ECO:0000256" key="3">
    <source>
        <dbReference type="ARBA" id="ARBA00004496"/>
    </source>
</evidence>
<evidence type="ECO:0000313" key="12">
    <source>
        <dbReference type="EMBL" id="KAG2190442.1"/>
    </source>
</evidence>
<comment type="subcellular location">
    <subcellularLocation>
        <location evidence="3">Cytoplasm</location>
    </subcellularLocation>
    <subcellularLocation>
        <location evidence="2">Lysosome</location>
    </subcellularLocation>
    <subcellularLocation>
        <location evidence="1">Membrane</location>
    </subcellularLocation>
</comment>
<evidence type="ECO:0000256" key="9">
    <source>
        <dbReference type="ARBA" id="ARBA00042134"/>
    </source>
</evidence>
<dbReference type="EMBL" id="JAEPRC010000969">
    <property type="protein sequence ID" value="KAG2190442.1"/>
    <property type="molecule type" value="Genomic_DNA"/>
</dbReference>
<evidence type="ECO:0000256" key="7">
    <source>
        <dbReference type="ARBA" id="ARBA00039594"/>
    </source>
</evidence>
<dbReference type="SMART" id="SM00584">
    <property type="entry name" value="TLDc"/>
    <property type="match status" value="1"/>
</dbReference>
<dbReference type="GO" id="GO:0005634">
    <property type="term" value="C:nucleus"/>
    <property type="evidence" value="ECO:0007669"/>
    <property type="project" value="TreeGrafter"/>
</dbReference>
<dbReference type="GO" id="GO:0016020">
    <property type="term" value="C:membrane"/>
    <property type="evidence" value="ECO:0007669"/>
    <property type="project" value="UniProtKB-SubCell"/>
</dbReference>
<sequence length="492" mass="56523">MGNGQSQEKSKETELWSHWTSDEKEQLKKFYDKGSVGSTFPAYFEKDLLAGILKTLNEPEKNMVHYLAMAYSILKKKEIGPMYNVFQKCVKDKQISLQDFVSLIVKSAIPVWFENGSSYHWTPKSEQDHIPLVNYFINCAQEEAKRKKESMAWLADNDTEQQKIEEHVDSWQEKTSLSTSQISEAEFLQWIENTPGLYDLFQLAVERILIEKPTSDLHTRRLHHLASPQLQQHNKETRKLLGKDKFSDLLTPYDYFMLSLSLPANALSWSDYEQSQRKVNQDVEHQMIFSSKRDGSSWQVFVSKLVGQGATLVIIKAKDGTIFGGYADDHWEYCNTHWYGNSTNFLFRTRNTYGRWEASSGSNDHYQYLCWGKKSLPNGFGMGGQFNYAGLWIDSDFIHGHSRAGPLCTTYSSPQLTGNDTFIIDQVEVWLVRPLQKDDQDQEESNGGILSHAEDMEFMEMAGKKMYSKDLGPEPSNDDDDDDSDNGDNDIK</sequence>
<evidence type="ECO:0000256" key="5">
    <source>
        <dbReference type="ARBA" id="ARBA00023136"/>
    </source>
</evidence>
<gene>
    <name evidence="12" type="ORF">INT46_004381</name>
</gene>
<dbReference type="PANTHER" id="PTHR23354:SF131">
    <property type="entry name" value="MTOR-ASSOCIATED PROTEIN MEAK7"/>
    <property type="match status" value="1"/>
</dbReference>
<keyword evidence="5" id="KW-0472">Membrane</keyword>